<evidence type="ECO:0000313" key="2">
    <source>
        <dbReference type="Proteomes" id="UP000573327"/>
    </source>
</evidence>
<reference evidence="1 2" key="1">
    <citation type="submission" date="2020-08" db="EMBL/GenBank/DDBJ databases">
        <title>Sequencing the genomes of 1000 actinobacteria strains.</title>
        <authorList>
            <person name="Klenk H.-P."/>
        </authorList>
    </citation>
    <scope>NUCLEOTIDE SEQUENCE [LARGE SCALE GENOMIC DNA]</scope>
    <source>
        <strain evidence="1 2">DSM 44786</strain>
    </source>
</reference>
<gene>
    <name evidence="1" type="ORF">F4556_003631</name>
</gene>
<dbReference type="EMBL" id="JACHJR010000001">
    <property type="protein sequence ID" value="MBB4948096.1"/>
    <property type="molecule type" value="Genomic_DNA"/>
</dbReference>
<keyword evidence="2" id="KW-1185">Reference proteome</keyword>
<accession>A0A7W7SCS7</accession>
<dbReference type="AlphaFoldDB" id="A0A7W7SCS7"/>
<name>A0A7W7SCS7_9ACTN</name>
<organism evidence="1 2">
    <name type="scientific">Kitasatospora gansuensis</name>
    <dbReference type="NCBI Taxonomy" id="258050"/>
    <lineage>
        <taxon>Bacteria</taxon>
        <taxon>Bacillati</taxon>
        <taxon>Actinomycetota</taxon>
        <taxon>Actinomycetes</taxon>
        <taxon>Kitasatosporales</taxon>
        <taxon>Streptomycetaceae</taxon>
        <taxon>Kitasatospora</taxon>
    </lineage>
</organism>
<protein>
    <submittedName>
        <fullName evidence="1">Uncharacterized protein</fullName>
    </submittedName>
</protein>
<comment type="caution">
    <text evidence="1">The sequence shown here is derived from an EMBL/GenBank/DDBJ whole genome shotgun (WGS) entry which is preliminary data.</text>
</comment>
<proteinExistence type="predicted"/>
<evidence type="ECO:0000313" key="1">
    <source>
        <dbReference type="EMBL" id="MBB4948096.1"/>
    </source>
</evidence>
<dbReference type="Proteomes" id="UP000573327">
    <property type="component" value="Unassembled WGS sequence"/>
</dbReference>
<sequence length="29" mass="3111">MGFERFLPAVEAEAVIVVDSMQVTADALT</sequence>